<dbReference type="Proteomes" id="UP000326331">
    <property type="component" value="Chromosome"/>
</dbReference>
<dbReference type="SUPFAM" id="SSF89155">
    <property type="entry name" value="TorD-like"/>
    <property type="match status" value="1"/>
</dbReference>
<dbReference type="Gene3D" id="1.10.3480.10">
    <property type="entry name" value="TorD-like"/>
    <property type="match status" value="1"/>
</dbReference>
<accession>A0ABX6BZV3</accession>
<dbReference type="InterPro" id="IPR036411">
    <property type="entry name" value="TorD-like_sf"/>
</dbReference>
<dbReference type="InterPro" id="IPR050289">
    <property type="entry name" value="TorD/DmsD_chaperones"/>
</dbReference>
<protein>
    <recommendedName>
        <fullName evidence="4">Dehydrogenase</fullName>
    </recommendedName>
</protein>
<keyword evidence="3" id="KW-1185">Reference proteome</keyword>
<reference evidence="2 3" key="2">
    <citation type="submission" date="2019-10" db="EMBL/GenBank/DDBJ databases">
        <title>Thermopilla bonchosmolovskayae gen. nov., sp. nov., a moderately thermophilic Chloroflexi bacterium from a Chukotka hot spring (Arctic, Russia), representing a novel classis Thermopillaia, which include previously uncultivated lineage OLB14.</title>
        <authorList>
            <person name="Kochetkova T.V."/>
            <person name="Zayulina K.S."/>
            <person name="Zhigarkov V.S."/>
            <person name="Minaev N.V."/>
            <person name="Novikov A."/>
            <person name="Toshchakov S.V."/>
            <person name="Elcheninov A.G."/>
            <person name="Kublanov I.V."/>
        </authorList>
    </citation>
    <scope>NUCLEOTIDE SEQUENCE [LARGE SCALE GENOMIC DNA]</scope>
    <source>
        <strain evidence="2 3">3753O</strain>
    </source>
</reference>
<evidence type="ECO:0000256" key="1">
    <source>
        <dbReference type="ARBA" id="ARBA00023186"/>
    </source>
</evidence>
<dbReference type="PANTHER" id="PTHR34227">
    <property type="entry name" value="CHAPERONE PROTEIN YCDY"/>
    <property type="match status" value="1"/>
</dbReference>
<dbReference type="InterPro" id="IPR020945">
    <property type="entry name" value="DMSO/NO3_reduct_chaperone"/>
</dbReference>
<evidence type="ECO:0008006" key="4">
    <source>
        <dbReference type="Google" id="ProtNLM"/>
    </source>
</evidence>
<name>A0ABX6BZV3_9CHLR</name>
<dbReference type="EMBL" id="CP042829">
    <property type="protein sequence ID" value="QFG02064.1"/>
    <property type="molecule type" value="Genomic_DNA"/>
</dbReference>
<gene>
    <name evidence="2" type="ORF">Tbon_01685</name>
</gene>
<sequence>MPALAPAHAEDLERRAVRAELLAILFGPASEGALALARELSAVAAEAPGAQLELLQLAALLAQLDVPTWDSHRVQLFSVGTSVDCPAFETAYFAAEAHRQSHRMADLAGLYRAFGVVPAPSSGRPDDLPVELEFLAFMLRKEAFAVIHGGAPRVAQVQKGLRILLRDHLGRWVPLLAGRLQQRAAGTFFGPAARLLQEVVDDEAARLGIDAIEPAPGFDPAAWETPRSHGPELGVSSFVSLDQLVTGEVAP</sequence>
<organism evidence="2 3">
    <name type="scientific">Tepidiforma bonchosmolovskayae</name>
    <dbReference type="NCBI Taxonomy" id="2601677"/>
    <lineage>
        <taxon>Bacteria</taxon>
        <taxon>Bacillati</taxon>
        <taxon>Chloroflexota</taxon>
        <taxon>Tepidiformia</taxon>
        <taxon>Tepidiformales</taxon>
        <taxon>Tepidiformaceae</taxon>
        <taxon>Tepidiforma</taxon>
    </lineage>
</organism>
<dbReference type="Pfam" id="PF02613">
    <property type="entry name" value="Nitrate_red_del"/>
    <property type="match status" value="1"/>
</dbReference>
<reference evidence="2 3" key="1">
    <citation type="submission" date="2019-08" db="EMBL/GenBank/DDBJ databases">
        <authorList>
            <person name="Toschakov S.V."/>
        </authorList>
    </citation>
    <scope>NUCLEOTIDE SEQUENCE [LARGE SCALE GENOMIC DNA]</scope>
    <source>
        <strain evidence="2 3">3753O</strain>
    </source>
</reference>
<evidence type="ECO:0000313" key="3">
    <source>
        <dbReference type="Proteomes" id="UP000326331"/>
    </source>
</evidence>
<dbReference type="PANTHER" id="PTHR34227:SF1">
    <property type="entry name" value="DIMETHYL SULFOXIDE REDUCTASE CHAPERONE-RELATED"/>
    <property type="match status" value="1"/>
</dbReference>
<proteinExistence type="predicted"/>
<keyword evidence="1" id="KW-0143">Chaperone</keyword>
<dbReference type="RefSeq" id="WP_158066003.1">
    <property type="nucleotide sequence ID" value="NZ_CP042829.1"/>
</dbReference>
<evidence type="ECO:0000313" key="2">
    <source>
        <dbReference type="EMBL" id="QFG02064.1"/>
    </source>
</evidence>